<dbReference type="CDD" id="cd07302">
    <property type="entry name" value="CHD"/>
    <property type="match status" value="1"/>
</dbReference>
<dbReference type="Gene3D" id="1.10.510.10">
    <property type="entry name" value="Transferase(Phosphotransferase) domain 1"/>
    <property type="match status" value="1"/>
</dbReference>
<dbReference type="SUPFAM" id="SSF55073">
    <property type="entry name" value="Nucleotide cyclase"/>
    <property type="match status" value="1"/>
</dbReference>
<evidence type="ECO:0000256" key="2">
    <source>
        <dbReference type="ARBA" id="ARBA00004370"/>
    </source>
</evidence>
<protein>
    <recommendedName>
        <fullName evidence="9">Guanylate cyclase domain-containing protein</fullName>
    </recommendedName>
</protein>
<keyword evidence="5" id="KW-1133">Transmembrane helix</keyword>
<dbReference type="GO" id="GO:0000166">
    <property type="term" value="F:nucleotide binding"/>
    <property type="evidence" value="ECO:0007669"/>
    <property type="project" value="UniProtKB-KW"/>
</dbReference>
<dbReference type="SMART" id="SM00044">
    <property type="entry name" value="CYCc"/>
    <property type="match status" value="1"/>
</dbReference>
<dbReference type="GO" id="GO:0007168">
    <property type="term" value="P:receptor guanylyl cyclase signaling pathway"/>
    <property type="evidence" value="ECO:0007669"/>
    <property type="project" value="TreeGrafter"/>
</dbReference>
<evidence type="ECO:0000256" key="5">
    <source>
        <dbReference type="ARBA" id="ARBA00022989"/>
    </source>
</evidence>
<dbReference type="Pfam" id="PF00211">
    <property type="entry name" value="Guanylate_cyc"/>
    <property type="match status" value="1"/>
</dbReference>
<keyword evidence="6" id="KW-0472">Membrane</keyword>
<dbReference type="Proteomes" id="UP000270094">
    <property type="component" value="Unassembled WGS sequence"/>
</dbReference>
<evidence type="ECO:0000256" key="8">
    <source>
        <dbReference type="ARBA" id="ARBA00023239"/>
    </source>
</evidence>
<dbReference type="AlphaFoldDB" id="A0A3P7KE81"/>
<evidence type="ECO:0000313" key="11">
    <source>
        <dbReference type="Proteomes" id="UP000270094"/>
    </source>
</evidence>
<feature type="domain" description="Guanylate cyclase" evidence="9">
    <location>
        <begin position="136"/>
        <end position="238"/>
    </location>
</feature>
<evidence type="ECO:0000256" key="7">
    <source>
        <dbReference type="ARBA" id="ARBA00023180"/>
    </source>
</evidence>
<evidence type="ECO:0000256" key="4">
    <source>
        <dbReference type="ARBA" id="ARBA00022741"/>
    </source>
</evidence>
<comment type="catalytic activity">
    <reaction evidence="1">
        <text>GTP = 3',5'-cyclic GMP + diphosphate</text>
        <dbReference type="Rhea" id="RHEA:13665"/>
        <dbReference type="ChEBI" id="CHEBI:33019"/>
        <dbReference type="ChEBI" id="CHEBI:37565"/>
        <dbReference type="ChEBI" id="CHEBI:57746"/>
        <dbReference type="EC" id="4.6.1.2"/>
    </reaction>
</comment>
<organism evidence="10 11">
    <name type="scientific">Strongylus vulgaris</name>
    <name type="common">Blood worm</name>
    <dbReference type="NCBI Taxonomy" id="40348"/>
    <lineage>
        <taxon>Eukaryota</taxon>
        <taxon>Metazoa</taxon>
        <taxon>Ecdysozoa</taxon>
        <taxon>Nematoda</taxon>
        <taxon>Chromadorea</taxon>
        <taxon>Rhabditida</taxon>
        <taxon>Rhabditina</taxon>
        <taxon>Rhabditomorpha</taxon>
        <taxon>Strongyloidea</taxon>
        <taxon>Strongylidae</taxon>
        <taxon>Strongylus</taxon>
    </lineage>
</organism>
<keyword evidence="3" id="KW-0812">Transmembrane</keyword>
<dbReference type="GO" id="GO:0001653">
    <property type="term" value="F:peptide receptor activity"/>
    <property type="evidence" value="ECO:0007669"/>
    <property type="project" value="TreeGrafter"/>
</dbReference>
<dbReference type="EMBL" id="UYYB01002151">
    <property type="protein sequence ID" value="VDM66152.1"/>
    <property type="molecule type" value="Genomic_DNA"/>
</dbReference>
<dbReference type="GO" id="GO:0005886">
    <property type="term" value="C:plasma membrane"/>
    <property type="evidence" value="ECO:0007669"/>
    <property type="project" value="TreeGrafter"/>
</dbReference>
<dbReference type="Gene3D" id="3.30.70.1230">
    <property type="entry name" value="Nucleotide cyclase"/>
    <property type="match status" value="1"/>
</dbReference>
<keyword evidence="11" id="KW-1185">Reference proteome</keyword>
<dbReference type="PANTHER" id="PTHR11920">
    <property type="entry name" value="GUANYLYL CYCLASE"/>
    <property type="match status" value="1"/>
</dbReference>
<dbReference type="PANTHER" id="PTHR11920:SF495">
    <property type="entry name" value="RECEPTOR-TYPE GUANYLATE CYCLASE GCY-7"/>
    <property type="match status" value="1"/>
</dbReference>
<dbReference type="GO" id="GO:0035556">
    <property type="term" value="P:intracellular signal transduction"/>
    <property type="evidence" value="ECO:0007669"/>
    <property type="project" value="InterPro"/>
</dbReference>
<reference evidence="10 11" key="1">
    <citation type="submission" date="2018-11" db="EMBL/GenBank/DDBJ databases">
        <authorList>
            <consortium name="Pathogen Informatics"/>
        </authorList>
    </citation>
    <scope>NUCLEOTIDE SEQUENCE [LARGE SCALE GENOMIC DNA]</scope>
</reference>
<evidence type="ECO:0000256" key="3">
    <source>
        <dbReference type="ARBA" id="ARBA00022692"/>
    </source>
</evidence>
<accession>A0A3P7KE81</accession>
<dbReference type="InterPro" id="IPR050401">
    <property type="entry name" value="Cyclic_nucleotide_synthase"/>
</dbReference>
<keyword evidence="4" id="KW-0547">Nucleotide-binding</keyword>
<dbReference type="OrthoDB" id="60033at2759"/>
<evidence type="ECO:0000256" key="6">
    <source>
        <dbReference type="ARBA" id="ARBA00023136"/>
    </source>
</evidence>
<dbReference type="Gene3D" id="6.10.250.780">
    <property type="match status" value="1"/>
</dbReference>
<evidence type="ECO:0000256" key="1">
    <source>
        <dbReference type="ARBA" id="ARBA00001436"/>
    </source>
</evidence>
<proteinExistence type="predicted"/>
<name>A0A3P7KE81_STRVU</name>
<sequence>MVRKGGRRVMRPDLEPDSQTEVKSDLIHLVRDCWEEEPENRPRIQDVRVVLKASFGGSHYMLSIKFFRRANLMDHVFKMMENYANSLEDEVEARTKELVDEKKKSDLLLSRMLPKQIAEQLRQGQAIVPEAFDSVTVFFSDIVSFTELSSKCTPMQVVDFLNEFYTAFDSTIAEKDVYKVETIGDAYLCVSGLPHRNGTEHIREICLMSISLLKKLREFRISHMPSYRVMIRIGIHTGKSFSKLSMRLFLISCPILKMP</sequence>
<comment type="subcellular location">
    <subcellularLocation>
        <location evidence="2">Membrane</location>
    </subcellularLocation>
</comment>
<evidence type="ECO:0000259" key="9">
    <source>
        <dbReference type="PROSITE" id="PS50125"/>
    </source>
</evidence>
<dbReference type="InterPro" id="IPR001054">
    <property type="entry name" value="A/G_cyclase"/>
</dbReference>
<dbReference type="PROSITE" id="PS50125">
    <property type="entry name" value="GUANYLATE_CYCLASE_2"/>
    <property type="match status" value="1"/>
</dbReference>
<dbReference type="GO" id="GO:0004383">
    <property type="term" value="F:guanylate cyclase activity"/>
    <property type="evidence" value="ECO:0007669"/>
    <property type="project" value="UniProtKB-EC"/>
</dbReference>
<keyword evidence="7" id="KW-0325">Glycoprotein</keyword>
<gene>
    <name evidence="10" type="ORF">SVUK_LOCUS1150</name>
</gene>
<keyword evidence="8" id="KW-0456">Lyase</keyword>
<dbReference type="GO" id="GO:0004016">
    <property type="term" value="F:adenylate cyclase activity"/>
    <property type="evidence" value="ECO:0007669"/>
    <property type="project" value="TreeGrafter"/>
</dbReference>
<dbReference type="InterPro" id="IPR029787">
    <property type="entry name" value="Nucleotide_cyclase"/>
</dbReference>
<evidence type="ECO:0000313" key="10">
    <source>
        <dbReference type="EMBL" id="VDM66152.1"/>
    </source>
</evidence>